<keyword evidence="2" id="KW-0238">DNA-binding</keyword>
<dbReference type="SMART" id="SM00530">
    <property type="entry name" value="HTH_XRE"/>
    <property type="match status" value="1"/>
</dbReference>
<dbReference type="InterPro" id="IPR010982">
    <property type="entry name" value="Lambda_DNA-bd_dom_sf"/>
</dbReference>
<protein>
    <submittedName>
        <fullName evidence="5">NadS family protein</fullName>
    </submittedName>
</protein>
<dbReference type="InterPro" id="IPR001387">
    <property type="entry name" value="Cro/C1-type_HTH"/>
</dbReference>
<organism evidence="5 6">
    <name type="scientific">Dasania phycosphaerae</name>
    <dbReference type="NCBI Taxonomy" id="2950436"/>
    <lineage>
        <taxon>Bacteria</taxon>
        <taxon>Pseudomonadati</taxon>
        <taxon>Pseudomonadota</taxon>
        <taxon>Gammaproteobacteria</taxon>
        <taxon>Cellvibrionales</taxon>
        <taxon>Spongiibacteraceae</taxon>
        <taxon>Dasania</taxon>
    </lineage>
</organism>
<keyword evidence="6" id="KW-1185">Reference proteome</keyword>
<reference evidence="5 6" key="1">
    <citation type="submission" date="2022-12" db="EMBL/GenBank/DDBJ databases">
        <title>Dasania phycosphaerae sp. nov., isolated from particulate material of the south coast of Korea.</title>
        <authorList>
            <person name="Jiang Y."/>
        </authorList>
    </citation>
    <scope>NUCLEOTIDE SEQUENCE [LARGE SCALE GENOMIC DNA]</scope>
    <source>
        <strain evidence="5 6">GY-19</strain>
    </source>
</reference>
<accession>A0A9J6RRF7</accession>
<dbReference type="Pfam" id="PF13560">
    <property type="entry name" value="HTH_31"/>
    <property type="match status" value="1"/>
</dbReference>
<evidence type="ECO:0000313" key="6">
    <source>
        <dbReference type="Proteomes" id="UP001069090"/>
    </source>
</evidence>
<comment type="caution">
    <text evidence="5">The sequence shown here is derived from an EMBL/GenBank/DDBJ whole genome shotgun (WGS) entry which is preliminary data.</text>
</comment>
<evidence type="ECO:0000259" key="4">
    <source>
        <dbReference type="PROSITE" id="PS50943"/>
    </source>
</evidence>
<keyword evidence="1" id="KW-0805">Transcription regulation</keyword>
<dbReference type="CDD" id="cd00093">
    <property type="entry name" value="HTH_XRE"/>
    <property type="match status" value="1"/>
</dbReference>
<dbReference type="AlphaFoldDB" id="A0A9J6RRF7"/>
<dbReference type="InterPro" id="IPR052359">
    <property type="entry name" value="HTH-type_reg/antitoxin"/>
</dbReference>
<keyword evidence="3" id="KW-0804">Transcription</keyword>
<evidence type="ECO:0000256" key="3">
    <source>
        <dbReference type="ARBA" id="ARBA00023163"/>
    </source>
</evidence>
<feature type="domain" description="HTH cro/C1-type" evidence="4">
    <location>
        <begin position="37"/>
        <end position="73"/>
    </location>
</feature>
<evidence type="ECO:0000256" key="2">
    <source>
        <dbReference type="ARBA" id="ARBA00023125"/>
    </source>
</evidence>
<dbReference type="SUPFAM" id="SSF47413">
    <property type="entry name" value="lambda repressor-like DNA-binding domains"/>
    <property type="match status" value="1"/>
</dbReference>
<proteinExistence type="predicted"/>
<dbReference type="Proteomes" id="UP001069090">
    <property type="component" value="Unassembled WGS sequence"/>
</dbReference>
<dbReference type="RefSeq" id="WP_268905256.1">
    <property type="nucleotide sequence ID" value="NZ_JAPTGG010000016.1"/>
</dbReference>
<dbReference type="EMBL" id="JAPTGG010000016">
    <property type="protein sequence ID" value="MCZ0866743.1"/>
    <property type="molecule type" value="Genomic_DNA"/>
</dbReference>
<dbReference type="GO" id="GO:0003677">
    <property type="term" value="F:DNA binding"/>
    <property type="evidence" value="ECO:0007669"/>
    <property type="project" value="UniProtKB-KW"/>
</dbReference>
<dbReference type="PANTHER" id="PTHR36511">
    <property type="entry name" value="MERR FAMILY BACTERIAL REGULATORY PROTEIN"/>
    <property type="match status" value="1"/>
</dbReference>
<dbReference type="Gene3D" id="1.10.260.40">
    <property type="entry name" value="lambda repressor-like DNA-binding domains"/>
    <property type="match status" value="1"/>
</dbReference>
<gene>
    <name evidence="5" type="primary">nadS</name>
    <name evidence="5" type="ORF">O0V09_16140</name>
</gene>
<dbReference type="PANTHER" id="PTHR36511:SF3">
    <property type="entry name" value="ANTITOXIN HIGA-2"/>
    <property type="match status" value="1"/>
</dbReference>
<name>A0A9J6RRF7_9GAMM</name>
<evidence type="ECO:0000313" key="5">
    <source>
        <dbReference type="EMBL" id="MCZ0866743.1"/>
    </source>
</evidence>
<evidence type="ECO:0000256" key="1">
    <source>
        <dbReference type="ARBA" id="ARBA00023015"/>
    </source>
</evidence>
<dbReference type="PROSITE" id="PS50943">
    <property type="entry name" value="HTH_CROC1"/>
    <property type="match status" value="1"/>
</dbReference>
<dbReference type="InterPro" id="IPR047761">
    <property type="entry name" value="NadS-like"/>
</dbReference>
<dbReference type="NCBIfam" id="NF041265">
    <property type="entry name" value="NadS"/>
    <property type="match status" value="1"/>
</dbReference>
<sequence>MEKKLFDELLASVQQMDGIVKGKKKSSRSFDFPEPQVKAIRERLGVSQDKFAMLLGVSKRTVENWEQGRRHPTGAARSLLRIVEADPEHALQALSA</sequence>